<dbReference type="SUPFAM" id="SSF55008">
    <property type="entry name" value="HMA, heavy metal-associated domain"/>
    <property type="match status" value="1"/>
</dbReference>
<evidence type="ECO:0000313" key="3">
    <source>
        <dbReference type="EMBL" id="CAK9219852.1"/>
    </source>
</evidence>
<gene>
    <name evidence="3" type="ORF">CSSPTR1EN2_LOCUS14921</name>
</gene>
<dbReference type="EMBL" id="OZ019895">
    <property type="protein sequence ID" value="CAK9219852.1"/>
    <property type="molecule type" value="Genomic_DNA"/>
</dbReference>
<dbReference type="PANTHER" id="PTHR22814:SF336">
    <property type="entry name" value="HEAVY METAL-ASSOCIATED ISOPRENYLATED PLANT PROTEIN 23"/>
    <property type="match status" value="1"/>
</dbReference>
<evidence type="ECO:0000259" key="2">
    <source>
        <dbReference type="PROSITE" id="PS50846"/>
    </source>
</evidence>
<dbReference type="PROSITE" id="PS50846">
    <property type="entry name" value="HMA_2"/>
    <property type="match status" value="1"/>
</dbReference>
<dbReference type="InterPro" id="IPR006121">
    <property type="entry name" value="HMA_dom"/>
</dbReference>
<dbReference type="Gene3D" id="3.30.70.100">
    <property type="match status" value="1"/>
</dbReference>
<sequence>MAIMSLNEFFYRSASIEPTHIINYARPHTPHSSDEAAAGRHVALMVPICCTKCAEKVKEVLWEVEGVNAVMCDRYNHKVTVTGSGYIDPVRVLKKAKQVQSKSELWTLGS</sequence>
<reference evidence="3" key="1">
    <citation type="submission" date="2024-02" db="EMBL/GenBank/DDBJ databases">
        <authorList>
            <consortium name="ELIXIR-Norway"/>
            <consortium name="Elixir Norway"/>
        </authorList>
    </citation>
    <scope>NUCLEOTIDE SEQUENCE</scope>
</reference>
<dbReference type="CDD" id="cd00371">
    <property type="entry name" value="HMA"/>
    <property type="match status" value="1"/>
</dbReference>
<organism evidence="3 4">
    <name type="scientific">Sphagnum troendelagicum</name>
    <dbReference type="NCBI Taxonomy" id="128251"/>
    <lineage>
        <taxon>Eukaryota</taxon>
        <taxon>Viridiplantae</taxon>
        <taxon>Streptophyta</taxon>
        <taxon>Embryophyta</taxon>
        <taxon>Bryophyta</taxon>
        <taxon>Sphagnophytina</taxon>
        <taxon>Sphagnopsida</taxon>
        <taxon>Sphagnales</taxon>
        <taxon>Sphagnaceae</taxon>
        <taxon>Sphagnum</taxon>
    </lineage>
</organism>
<name>A0ABP0UEP1_9BRYO</name>
<protein>
    <recommendedName>
        <fullName evidence="2">HMA domain-containing protein</fullName>
    </recommendedName>
</protein>
<feature type="domain" description="HMA" evidence="2">
    <location>
        <begin position="39"/>
        <end position="104"/>
    </location>
</feature>
<accession>A0ABP0UEP1</accession>
<evidence type="ECO:0000256" key="1">
    <source>
        <dbReference type="ARBA" id="ARBA00022723"/>
    </source>
</evidence>
<dbReference type="Pfam" id="PF00403">
    <property type="entry name" value="HMA"/>
    <property type="match status" value="1"/>
</dbReference>
<evidence type="ECO:0000313" key="4">
    <source>
        <dbReference type="Proteomes" id="UP001497512"/>
    </source>
</evidence>
<keyword evidence="4" id="KW-1185">Reference proteome</keyword>
<proteinExistence type="predicted"/>
<dbReference type="InterPro" id="IPR036163">
    <property type="entry name" value="HMA_dom_sf"/>
</dbReference>
<dbReference type="PANTHER" id="PTHR22814">
    <property type="entry name" value="COPPER TRANSPORT PROTEIN ATOX1-RELATED"/>
    <property type="match status" value="1"/>
</dbReference>
<keyword evidence="1" id="KW-0479">Metal-binding</keyword>
<dbReference type="Proteomes" id="UP001497512">
    <property type="component" value="Chromosome 3"/>
</dbReference>